<evidence type="ECO:0000259" key="3">
    <source>
        <dbReference type="Pfam" id="PF07992"/>
    </source>
</evidence>
<evidence type="ECO:0000256" key="2">
    <source>
        <dbReference type="ARBA" id="ARBA00023002"/>
    </source>
</evidence>
<keyword evidence="2" id="KW-0560">Oxidoreductase</keyword>
<evidence type="ECO:0000313" key="5">
    <source>
        <dbReference type="Proteomes" id="UP000885826"/>
    </source>
</evidence>
<dbReference type="SUPFAM" id="SSF51905">
    <property type="entry name" value="FAD/NAD(P)-binding domain"/>
    <property type="match status" value="1"/>
</dbReference>
<dbReference type="Proteomes" id="UP000885826">
    <property type="component" value="Unassembled WGS sequence"/>
</dbReference>
<dbReference type="InterPro" id="IPR023753">
    <property type="entry name" value="FAD/NAD-binding_dom"/>
</dbReference>
<feature type="non-terminal residue" evidence="4">
    <location>
        <position position="55"/>
    </location>
</feature>
<dbReference type="AlphaFoldDB" id="A0A9C9JZF7"/>
<dbReference type="EMBL" id="DRIG01000030">
    <property type="protein sequence ID" value="HEC78057.1"/>
    <property type="molecule type" value="Genomic_DNA"/>
</dbReference>
<dbReference type="InterPro" id="IPR050097">
    <property type="entry name" value="Ferredoxin-NADP_redctase_2"/>
</dbReference>
<reference evidence="4" key="1">
    <citation type="journal article" date="2020" name="mSystems">
        <title>Genome- and Community-Level Interaction Insights into Carbon Utilization and Element Cycling Functions of Hydrothermarchaeota in Hydrothermal Sediment.</title>
        <authorList>
            <person name="Zhou Z."/>
            <person name="Liu Y."/>
            <person name="Xu W."/>
            <person name="Pan J."/>
            <person name="Luo Z.H."/>
            <person name="Li M."/>
        </authorList>
    </citation>
    <scope>NUCLEOTIDE SEQUENCE</scope>
    <source>
        <strain evidence="4">HyVt-388</strain>
    </source>
</reference>
<comment type="caution">
    <text evidence="4">The sequence shown here is derived from an EMBL/GenBank/DDBJ whole genome shotgun (WGS) entry which is preliminary data.</text>
</comment>
<accession>A0A9C9JZF7</accession>
<evidence type="ECO:0000256" key="1">
    <source>
        <dbReference type="ARBA" id="ARBA00022630"/>
    </source>
</evidence>
<keyword evidence="1" id="KW-0285">Flavoprotein</keyword>
<proteinExistence type="predicted"/>
<dbReference type="Gene3D" id="3.50.50.60">
    <property type="entry name" value="FAD/NAD(P)-binding domain"/>
    <property type="match status" value="1"/>
</dbReference>
<dbReference type="InterPro" id="IPR036188">
    <property type="entry name" value="FAD/NAD-bd_sf"/>
</dbReference>
<dbReference type="PRINTS" id="PR00469">
    <property type="entry name" value="PNDRDTASEII"/>
</dbReference>
<gene>
    <name evidence="4" type="ORF">ENI34_02820</name>
</gene>
<dbReference type="PANTHER" id="PTHR48105">
    <property type="entry name" value="THIOREDOXIN REDUCTASE 1-RELATED-RELATED"/>
    <property type="match status" value="1"/>
</dbReference>
<evidence type="ECO:0000313" key="4">
    <source>
        <dbReference type="EMBL" id="HEC78057.1"/>
    </source>
</evidence>
<protein>
    <submittedName>
        <fullName evidence="4">FAD-binding protein</fullName>
    </submittedName>
</protein>
<name>A0A9C9JZF7_UNCW3</name>
<sequence>MYRKKKVAIIGAGPAGIAAAVQLKRSGITPLLFEGEKPGGLLNNARCVENYPGFP</sequence>
<dbReference type="Pfam" id="PF07992">
    <property type="entry name" value="Pyr_redox_2"/>
    <property type="match status" value="1"/>
</dbReference>
<dbReference type="GO" id="GO:0016491">
    <property type="term" value="F:oxidoreductase activity"/>
    <property type="evidence" value="ECO:0007669"/>
    <property type="project" value="UniProtKB-KW"/>
</dbReference>
<organism evidence="4 5">
    <name type="scientific">candidate division WOR-3 bacterium</name>
    <dbReference type="NCBI Taxonomy" id="2052148"/>
    <lineage>
        <taxon>Bacteria</taxon>
        <taxon>Bacteria division WOR-3</taxon>
    </lineage>
</organism>
<feature type="domain" description="FAD/NAD(P)-binding" evidence="3">
    <location>
        <begin position="5"/>
        <end position="48"/>
    </location>
</feature>